<gene>
    <name evidence="9" type="ORF">B5V51_6645</name>
</gene>
<evidence type="ECO:0000256" key="1">
    <source>
        <dbReference type="ARBA" id="ARBA00004123"/>
    </source>
</evidence>
<comment type="subcellular location">
    <subcellularLocation>
        <location evidence="1">Nucleus</location>
    </subcellularLocation>
</comment>
<evidence type="ECO:0000256" key="5">
    <source>
        <dbReference type="ARBA" id="ARBA00023204"/>
    </source>
</evidence>
<dbReference type="PANTHER" id="PTHR21541:SF3">
    <property type="entry name" value="STRUCTURE-SPECIFIC ENDONUCLEASE SUBUNIT SLX4"/>
    <property type="match status" value="1"/>
</dbReference>
<evidence type="ECO:0000313" key="9">
    <source>
        <dbReference type="EMBL" id="PCG67257.1"/>
    </source>
</evidence>
<dbReference type="GO" id="GO:0000712">
    <property type="term" value="P:resolution of meiotic recombination intermediates"/>
    <property type="evidence" value="ECO:0007669"/>
    <property type="project" value="TreeGrafter"/>
</dbReference>
<evidence type="ECO:0000256" key="7">
    <source>
        <dbReference type="ARBA" id="ARBA00029496"/>
    </source>
</evidence>
<reference evidence="9" key="1">
    <citation type="submission" date="2017-09" db="EMBL/GenBank/DDBJ databases">
        <title>Contemporary evolution of a Lepidopteran species, Heliothis virescens, in response to modern agricultural practices.</title>
        <authorList>
            <person name="Fritz M.L."/>
            <person name="Deyonke A.M."/>
            <person name="Papanicolaou A."/>
            <person name="Micinski S."/>
            <person name="Westbrook J."/>
            <person name="Gould F."/>
        </authorList>
    </citation>
    <scope>NUCLEOTIDE SEQUENCE [LARGE SCALE GENOMIC DNA]</scope>
    <source>
        <strain evidence="9">HvINT-</strain>
        <tissue evidence="9">Whole body</tissue>
    </source>
</reference>
<dbReference type="EMBL" id="NWSH01002936">
    <property type="protein sequence ID" value="PCG67257.1"/>
    <property type="molecule type" value="Genomic_DNA"/>
</dbReference>
<evidence type="ECO:0000256" key="6">
    <source>
        <dbReference type="ARBA" id="ARBA00023242"/>
    </source>
</evidence>
<comment type="caution">
    <text evidence="9">The sequence shown here is derived from an EMBL/GenBank/DDBJ whole genome shotgun (WGS) entry which is preliminary data.</text>
</comment>
<dbReference type="InterPro" id="IPR018574">
    <property type="entry name" value="Structure-sp_endonuc_su_Slx4"/>
</dbReference>
<dbReference type="GO" id="GO:0006281">
    <property type="term" value="P:DNA repair"/>
    <property type="evidence" value="ECO:0007669"/>
    <property type="project" value="UniProtKB-KW"/>
</dbReference>
<accession>A0A2A4J541</accession>
<name>A0A2A4J541_HELVI</name>
<feature type="compositionally biased region" description="Basic and acidic residues" evidence="8">
    <location>
        <begin position="697"/>
        <end position="725"/>
    </location>
</feature>
<keyword evidence="4" id="KW-0233">DNA recombination</keyword>
<comment type="similarity">
    <text evidence="2">Belongs to the SLX4 family.</text>
</comment>
<feature type="compositionally biased region" description="Polar residues" evidence="8">
    <location>
        <begin position="1008"/>
        <end position="1029"/>
    </location>
</feature>
<dbReference type="PANTHER" id="PTHR21541">
    <property type="entry name" value="BTB POZ DOMAIN CONTAINING 12"/>
    <property type="match status" value="1"/>
</dbReference>
<keyword evidence="5" id="KW-0234">DNA repair</keyword>
<feature type="compositionally biased region" description="Basic residues" evidence="8">
    <location>
        <begin position="44"/>
        <end position="54"/>
    </location>
</feature>
<evidence type="ECO:0000256" key="8">
    <source>
        <dbReference type="SAM" id="MobiDB-lite"/>
    </source>
</evidence>
<evidence type="ECO:0000256" key="2">
    <source>
        <dbReference type="ARBA" id="ARBA00006661"/>
    </source>
</evidence>
<keyword evidence="3" id="KW-0227">DNA damage</keyword>
<feature type="compositionally biased region" description="Polar residues" evidence="8">
    <location>
        <begin position="599"/>
        <end position="608"/>
    </location>
</feature>
<dbReference type="AlphaFoldDB" id="A0A2A4J541"/>
<dbReference type="GO" id="GO:0033557">
    <property type="term" value="C:Slx1-Slx4 complex"/>
    <property type="evidence" value="ECO:0007669"/>
    <property type="project" value="InterPro"/>
</dbReference>
<dbReference type="STRING" id="7102.A0A2A4J541"/>
<organism evidence="9">
    <name type="scientific">Heliothis virescens</name>
    <name type="common">Tobacco budworm moth</name>
    <dbReference type="NCBI Taxonomy" id="7102"/>
    <lineage>
        <taxon>Eukaryota</taxon>
        <taxon>Metazoa</taxon>
        <taxon>Ecdysozoa</taxon>
        <taxon>Arthropoda</taxon>
        <taxon>Hexapoda</taxon>
        <taxon>Insecta</taxon>
        <taxon>Pterygota</taxon>
        <taxon>Neoptera</taxon>
        <taxon>Endopterygota</taxon>
        <taxon>Lepidoptera</taxon>
        <taxon>Glossata</taxon>
        <taxon>Ditrysia</taxon>
        <taxon>Noctuoidea</taxon>
        <taxon>Noctuidae</taxon>
        <taxon>Heliothinae</taxon>
        <taxon>Heliothis</taxon>
    </lineage>
</organism>
<evidence type="ECO:0000256" key="3">
    <source>
        <dbReference type="ARBA" id="ARBA00022763"/>
    </source>
</evidence>
<feature type="region of interest" description="Disordered" evidence="8">
    <location>
        <begin position="697"/>
        <end position="740"/>
    </location>
</feature>
<feature type="region of interest" description="Disordered" evidence="8">
    <location>
        <begin position="569"/>
        <end position="614"/>
    </location>
</feature>
<proteinExistence type="inferred from homology"/>
<dbReference type="Pfam" id="PF09494">
    <property type="entry name" value="Slx4"/>
    <property type="match status" value="1"/>
</dbReference>
<feature type="region of interest" description="Disordered" evidence="8">
    <location>
        <begin position="20"/>
        <end position="54"/>
    </location>
</feature>
<dbReference type="GO" id="GO:0006260">
    <property type="term" value="P:DNA replication"/>
    <property type="evidence" value="ECO:0007669"/>
    <property type="project" value="InterPro"/>
</dbReference>
<evidence type="ECO:0000256" key="4">
    <source>
        <dbReference type="ARBA" id="ARBA00023172"/>
    </source>
</evidence>
<sequence length="1165" mass="132182">MSIDSNSEVKSKYFTGQTDMDESLSDFQEAKKSCKGPKPAQKVTKPKTRKATKRIKGQKDIRTALKGKKNEIVSYTKEFDTVCKKSGLDVDPEQLQLAIALSKSLHTETESPETSQALTSQQRVAKIRKTLQEYGFKVPEAKITATRKTKKFRKNYKLLTATEEQKKELVTGKYAQILFQNIHPLEHNSPNNFDSEARVFYIGSSIPYECMKDNDIFYVDNLVERSVTNGSLLRDWSEIPGRPVSPQLFDSFKMSFKEMQCSQDELDVILSGSLKNVKNIFASKQIEFENECENKYVQKVIIDDDKENVSSDNNRTLIKDGIINIDDNDHECETENKPLSQNLFNIESPVKNIINSLDRPIIEVKLPDDDVIEITSPVKLTTDPNKVIDIENTNKLTVSQQYRSCSPDIFDDELSSIMETTKPVNILSQEHKTKVFSQDNVMDLTECVNIPSQGLEKTLLSQNVTKRRSNDLMEITECVVGSSQPIREDLKEIDLTQSPEANDVIIKEGNQSINIENNIDDISIILSTKSQSNSVNQNVTDEHNITVLMKQPNTDSTQREIQIAKDIDLTQSSNEEDKDMSIVNLSNGTPDKKDVESMDLTQSSNSNDVDGLPLVNIGTQRENSLDETIIVDKDEYIANGKVKKSIIFERETQHDRVHVVCDLTQAHDDSIDKPVINENNVSQSYSFYDDFVHDHSENTETSKEVEQDRDKTKDDNTSHNESKESDDIDLTQGSDTSEEMLVSQSLALHNVPNNSSLGKKDDVSIDYDEIILDDNIDNDKSLNLKYESFKSEVGDDIEIVDANNDIEMSSSQHSEVFQISDRELDYSLHKSKHDFLRDNFDIGGISVLDNATKLSSFKKSLSEGCLSIIGPIKNDTLGDSFLPDIFTKKTEEKTSTYIHKPGETSPIKVQDVTRNDNGVIHIKTPKNTEYVIKTDNVTPIADYASMSTPQRNRELDKYGLKPFKRKRAIQILTHLYNQTHPTIQELLNEDQPSPSKKQRLNYDIEQTSPQNLMTSPAKSNQNSNTQRTPVKSRMSERDRDILSAPSPSEGELKEVVDVCVYEVTSEAANLKSVDCDPDDWVFQKREKAKVHSCRVPLHIAFHNYVLSRRSLREAILKYEPVNIDIIHKDLVGYGHRYDPKDLLKFLDKKCITVKTTDNNSRNNKR</sequence>
<feature type="region of interest" description="Disordered" evidence="8">
    <location>
        <begin position="1008"/>
        <end position="1047"/>
    </location>
</feature>
<keyword evidence="6" id="KW-0539">Nucleus</keyword>
<dbReference type="CDD" id="cd22999">
    <property type="entry name" value="SAP_SLX4"/>
    <property type="match status" value="1"/>
</dbReference>
<protein>
    <recommendedName>
        <fullName evidence="7">Structure-specific endonuclease subunit SLX4</fullName>
    </recommendedName>
</protein>